<evidence type="ECO:0008006" key="6">
    <source>
        <dbReference type="Google" id="ProtNLM"/>
    </source>
</evidence>
<organism evidence="4 5">
    <name type="scientific">Tulasnella calospora MUT 4182</name>
    <dbReference type="NCBI Taxonomy" id="1051891"/>
    <lineage>
        <taxon>Eukaryota</taxon>
        <taxon>Fungi</taxon>
        <taxon>Dikarya</taxon>
        <taxon>Basidiomycota</taxon>
        <taxon>Agaricomycotina</taxon>
        <taxon>Agaricomycetes</taxon>
        <taxon>Cantharellales</taxon>
        <taxon>Tulasnellaceae</taxon>
        <taxon>Tulasnella</taxon>
    </lineage>
</organism>
<gene>
    <name evidence="4" type="ORF">M407DRAFT_225072</name>
</gene>
<dbReference type="InterPro" id="IPR013332">
    <property type="entry name" value="KPR_N"/>
</dbReference>
<dbReference type="PANTHER" id="PTHR21708:SF26">
    <property type="entry name" value="2-DEHYDROPANTOATE 2-REDUCTASE"/>
    <property type="match status" value="1"/>
</dbReference>
<dbReference type="InterPro" id="IPR051402">
    <property type="entry name" value="KPR-Related"/>
</dbReference>
<dbReference type="InterPro" id="IPR008927">
    <property type="entry name" value="6-PGluconate_DH-like_C_sf"/>
</dbReference>
<dbReference type="InterPro" id="IPR013328">
    <property type="entry name" value="6PGD_dom2"/>
</dbReference>
<evidence type="ECO:0000313" key="4">
    <source>
        <dbReference type="EMBL" id="KIO30238.1"/>
    </source>
</evidence>
<dbReference type="Gene3D" id="1.10.1040.10">
    <property type="entry name" value="N-(1-d-carboxylethyl)-l-norvaline Dehydrogenase, domain 2"/>
    <property type="match status" value="1"/>
</dbReference>
<evidence type="ECO:0000256" key="1">
    <source>
        <dbReference type="SAM" id="MobiDB-lite"/>
    </source>
</evidence>
<reference evidence="4 5" key="1">
    <citation type="submission" date="2014-04" db="EMBL/GenBank/DDBJ databases">
        <authorList>
            <consortium name="DOE Joint Genome Institute"/>
            <person name="Kuo A."/>
            <person name="Girlanda M."/>
            <person name="Perotto S."/>
            <person name="Kohler A."/>
            <person name="Nagy L.G."/>
            <person name="Floudas D."/>
            <person name="Copeland A."/>
            <person name="Barry K.W."/>
            <person name="Cichocki N."/>
            <person name="Veneault-Fourrey C."/>
            <person name="LaButti K."/>
            <person name="Lindquist E.A."/>
            <person name="Lipzen A."/>
            <person name="Lundell T."/>
            <person name="Morin E."/>
            <person name="Murat C."/>
            <person name="Sun H."/>
            <person name="Tunlid A."/>
            <person name="Henrissat B."/>
            <person name="Grigoriev I.V."/>
            <person name="Hibbett D.S."/>
            <person name="Martin F."/>
            <person name="Nordberg H.P."/>
            <person name="Cantor M.N."/>
            <person name="Hua S.X."/>
        </authorList>
    </citation>
    <scope>NUCLEOTIDE SEQUENCE [LARGE SCALE GENOMIC DNA]</scope>
    <source>
        <strain evidence="4 5">MUT 4182</strain>
    </source>
</reference>
<accession>A0A0C3L8S2</accession>
<dbReference type="AlphaFoldDB" id="A0A0C3L8S2"/>
<sequence>MPVVVIHVYLCNIEQRLETGALFMLFAYSNAPRVREMGAGAVGCFYGSRLHNPEKGVLVSLICRSNYKAIASAGGVTMKSRTFGDYFFTPEYVFPSIEAAATPSKEHLAKPSGAIPTPGLVTWDYLVVTTKALPDVSDDSGRISSLVKASPSNSQSIVLIQNGVGVEEPYRKRYGDGLTILSAVTVVSAEQIENGVIKHNRWTRISIGPYTDGSGHTEDGRAATAEGMKKTLEFIQLLKEGGIKDAEEHDERELQAVRWHKIAINAAMNPSAVLSNGAPNATMVKDSELREHLKGCMLEVFRAAEAVLGIRPFPPAKTDKLKLATADAILTSTERNEGGRPSMLGDWERGAAMELEVILGNPIRAAKAKGVEMPRLQSMYALLKMAQKRRDDERKKAKQEKEASSAFAAGARL</sequence>
<dbReference type="Pfam" id="PF08546">
    <property type="entry name" value="ApbA_C"/>
    <property type="match status" value="1"/>
</dbReference>
<dbReference type="STRING" id="1051891.A0A0C3L8S2"/>
<dbReference type="Gene3D" id="3.40.50.720">
    <property type="entry name" value="NAD(P)-binding Rossmann-like Domain"/>
    <property type="match status" value="1"/>
</dbReference>
<dbReference type="GO" id="GO:0005737">
    <property type="term" value="C:cytoplasm"/>
    <property type="evidence" value="ECO:0007669"/>
    <property type="project" value="TreeGrafter"/>
</dbReference>
<reference evidence="5" key="2">
    <citation type="submission" date="2015-01" db="EMBL/GenBank/DDBJ databases">
        <title>Evolutionary Origins and Diversification of the Mycorrhizal Mutualists.</title>
        <authorList>
            <consortium name="DOE Joint Genome Institute"/>
            <consortium name="Mycorrhizal Genomics Consortium"/>
            <person name="Kohler A."/>
            <person name="Kuo A."/>
            <person name="Nagy L.G."/>
            <person name="Floudas D."/>
            <person name="Copeland A."/>
            <person name="Barry K.W."/>
            <person name="Cichocki N."/>
            <person name="Veneault-Fourrey C."/>
            <person name="LaButti K."/>
            <person name="Lindquist E.A."/>
            <person name="Lipzen A."/>
            <person name="Lundell T."/>
            <person name="Morin E."/>
            <person name="Murat C."/>
            <person name="Riley R."/>
            <person name="Ohm R."/>
            <person name="Sun H."/>
            <person name="Tunlid A."/>
            <person name="Henrissat B."/>
            <person name="Grigoriev I.V."/>
            <person name="Hibbett D.S."/>
            <person name="Martin F."/>
        </authorList>
    </citation>
    <scope>NUCLEOTIDE SEQUENCE [LARGE SCALE GENOMIC DNA]</scope>
    <source>
        <strain evidence="5">MUT 4182</strain>
    </source>
</reference>
<evidence type="ECO:0000313" key="5">
    <source>
        <dbReference type="Proteomes" id="UP000054248"/>
    </source>
</evidence>
<proteinExistence type="predicted"/>
<evidence type="ECO:0000259" key="3">
    <source>
        <dbReference type="Pfam" id="PF08546"/>
    </source>
</evidence>
<dbReference type="Pfam" id="PF02558">
    <property type="entry name" value="ApbA"/>
    <property type="match status" value="1"/>
</dbReference>
<feature type="compositionally biased region" description="Basic and acidic residues" evidence="1">
    <location>
        <begin position="388"/>
        <end position="403"/>
    </location>
</feature>
<name>A0A0C3L8S2_9AGAM</name>
<dbReference type="EMBL" id="KN822974">
    <property type="protein sequence ID" value="KIO30238.1"/>
    <property type="molecule type" value="Genomic_DNA"/>
</dbReference>
<feature type="region of interest" description="Disordered" evidence="1">
    <location>
        <begin position="387"/>
        <end position="413"/>
    </location>
</feature>
<dbReference type="PANTHER" id="PTHR21708">
    <property type="entry name" value="PROBABLE 2-DEHYDROPANTOATE 2-REDUCTASE"/>
    <property type="match status" value="1"/>
</dbReference>
<evidence type="ECO:0000259" key="2">
    <source>
        <dbReference type="Pfam" id="PF02558"/>
    </source>
</evidence>
<feature type="domain" description="Ketopantoate reductase N-terminal" evidence="2">
    <location>
        <begin position="37"/>
        <end position="210"/>
    </location>
</feature>
<dbReference type="Proteomes" id="UP000054248">
    <property type="component" value="Unassembled WGS sequence"/>
</dbReference>
<dbReference type="OrthoDB" id="3609at2759"/>
<feature type="domain" description="Ketopantoate reductase C-terminal" evidence="3">
    <location>
        <begin position="254"/>
        <end position="386"/>
    </location>
</feature>
<protein>
    <recommendedName>
        <fullName evidence="6">Ketopantoate reductase C-terminal domain-containing protein</fullName>
    </recommendedName>
</protein>
<dbReference type="HOGENOM" id="CLU_031468_2_0_1"/>
<dbReference type="InterPro" id="IPR013752">
    <property type="entry name" value="KPA_reductase"/>
</dbReference>
<keyword evidence="5" id="KW-1185">Reference proteome</keyword>
<dbReference type="SUPFAM" id="SSF48179">
    <property type="entry name" value="6-phosphogluconate dehydrogenase C-terminal domain-like"/>
    <property type="match status" value="1"/>
</dbReference>
<dbReference type="FunFam" id="1.10.1040.10:FF:000017">
    <property type="entry name" value="2-dehydropantoate 2-reductase"/>
    <property type="match status" value="1"/>
</dbReference>